<evidence type="ECO:0000256" key="5">
    <source>
        <dbReference type="ARBA" id="ARBA00022884"/>
    </source>
</evidence>
<comment type="function">
    <text evidence="8">Probably involved in the RNA silencing pathway and required for the generation of small interfering RNAs (siRNAs).</text>
</comment>
<dbReference type="PANTHER" id="PTHR23079">
    <property type="entry name" value="RNA-DEPENDENT RNA POLYMERASE"/>
    <property type="match status" value="1"/>
</dbReference>
<evidence type="ECO:0000259" key="9">
    <source>
        <dbReference type="Pfam" id="PF05183"/>
    </source>
</evidence>
<gene>
    <name evidence="11" type="ORF">U9M48_030925</name>
</gene>
<dbReference type="AlphaFoldDB" id="A0AAQ3X3T2"/>
<evidence type="ECO:0000313" key="12">
    <source>
        <dbReference type="Proteomes" id="UP001341281"/>
    </source>
</evidence>
<dbReference type="GO" id="GO:0031380">
    <property type="term" value="C:nuclear RNA-directed RNA polymerase complex"/>
    <property type="evidence" value="ECO:0007669"/>
    <property type="project" value="TreeGrafter"/>
</dbReference>
<dbReference type="Proteomes" id="UP001341281">
    <property type="component" value="Chromosome 07"/>
</dbReference>
<evidence type="ECO:0000256" key="3">
    <source>
        <dbReference type="ARBA" id="ARBA00022679"/>
    </source>
</evidence>
<evidence type="ECO:0000256" key="7">
    <source>
        <dbReference type="ARBA" id="ARBA00048744"/>
    </source>
</evidence>
<keyword evidence="2 8" id="KW-0696">RNA-directed RNA polymerase</keyword>
<dbReference type="EC" id="2.7.7.48" evidence="8"/>
<keyword evidence="3 8" id="KW-0808">Transferase</keyword>
<protein>
    <recommendedName>
        <fullName evidence="8">RNA-dependent RNA polymerase</fullName>
        <ecNumber evidence="8">2.7.7.48</ecNumber>
    </recommendedName>
</protein>
<dbReference type="InterPro" id="IPR058752">
    <property type="entry name" value="RDRP_C_head"/>
</dbReference>
<dbReference type="GO" id="GO:0003968">
    <property type="term" value="F:RNA-directed RNA polymerase activity"/>
    <property type="evidence" value="ECO:0007669"/>
    <property type="project" value="UniProtKB-KW"/>
</dbReference>
<dbReference type="GO" id="GO:0003723">
    <property type="term" value="F:RNA binding"/>
    <property type="evidence" value="ECO:0007669"/>
    <property type="project" value="UniProtKB-KW"/>
</dbReference>
<accession>A0AAQ3X3T2</accession>
<organism evidence="11 12">
    <name type="scientific">Paspalum notatum var. saurae</name>
    <dbReference type="NCBI Taxonomy" id="547442"/>
    <lineage>
        <taxon>Eukaryota</taxon>
        <taxon>Viridiplantae</taxon>
        <taxon>Streptophyta</taxon>
        <taxon>Embryophyta</taxon>
        <taxon>Tracheophyta</taxon>
        <taxon>Spermatophyta</taxon>
        <taxon>Magnoliopsida</taxon>
        <taxon>Liliopsida</taxon>
        <taxon>Poales</taxon>
        <taxon>Poaceae</taxon>
        <taxon>PACMAD clade</taxon>
        <taxon>Panicoideae</taxon>
        <taxon>Andropogonodae</taxon>
        <taxon>Paspaleae</taxon>
        <taxon>Paspalinae</taxon>
        <taxon>Paspalum</taxon>
    </lineage>
</organism>
<sequence length="239" mass="27262">MDFAPSSYALGISSDCWYAYMDRFLTEGVDDDEKESVVWNMIQLVDLYYAALDGHKVNSNLTLLFLALFLPIKQVQVRHSLKVKAYPHFMEKEKFEPYHSISILGRIYDETKKAALQQSENDQILSAVRSICIQLAAVKSVGQLVVAWCPGQARHVLELLYGAEDFEETPRDYSEVFMEACTIYRIVYEQARSTKSIRKCCFVWNVAGAALCHLHAMKYAVQHGVKTALCPLSVIRQLY</sequence>
<keyword evidence="5 8" id="KW-0694">RNA-binding</keyword>
<feature type="domain" description="RDRP core" evidence="9">
    <location>
        <begin position="7"/>
        <end position="110"/>
    </location>
</feature>
<dbReference type="EMBL" id="CP144751">
    <property type="protein sequence ID" value="WVZ83826.1"/>
    <property type="molecule type" value="Genomic_DNA"/>
</dbReference>
<name>A0AAQ3X3T2_PASNO</name>
<dbReference type="GO" id="GO:0030422">
    <property type="term" value="P:siRNA processing"/>
    <property type="evidence" value="ECO:0007669"/>
    <property type="project" value="TreeGrafter"/>
</dbReference>
<dbReference type="InterPro" id="IPR007855">
    <property type="entry name" value="RDRP"/>
</dbReference>
<evidence type="ECO:0000256" key="1">
    <source>
        <dbReference type="ARBA" id="ARBA00005762"/>
    </source>
</evidence>
<evidence type="ECO:0000256" key="4">
    <source>
        <dbReference type="ARBA" id="ARBA00022695"/>
    </source>
</evidence>
<evidence type="ECO:0000313" key="11">
    <source>
        <dbReference type="EMBL" id="WVZ83826.1"/>
    </source>
</evidence>
<dbReference type="PANTHER" id="PTHR23079:SF55">
    <property type="entry name" value="RNA-DIRECTED RNA POLYMERASE"/>
    <property type="match status" value="1"/>
</dbReference>
<evidence type="ECO:0000256" key="8">
    <source>
        <dbReference type="RuleBase" id="RU363098"/>
    </source>
</evidence>
<dbReference type="Pfam" id="PF05183">
    <property type="entry name" value="RdRP"/>
    <property type="match status" value="1"/>
</dbReference>
<keyword evidence="6 8" id="KW-0943">RNA-mediated gene silencing</keyword>
<keyword evidence="4 8" id="KW-0548">Nucleotidyltransferase</keyword>
<comment type="catalytic activity">
    <reaction evidence="7 8">
        <text>RNA(n) + a ribonucleoside 5'-triphosphate = RNA(n+1) + diphosphate</text>
        <dbReference type="Rhea" id="RHEA:21248"/>
        <dbReference type="Rhea" id="RHEA-COMP:14527"/>
        <dbReference type="Rhea" id="RHEA-COMP:17342"/>
        <dbReference type="ChEBI" id="CHEBI:33019"/>
        <dbReference type="ChEBI" id="CHEBI:61557"/>
        <dbReference type="ChEBI" id="CHEBI:140395"/>
        <dbReference type="EC" id="2.7.7.48"/>
    </reaction>
</comment>
<reference evidence="11 12" key="1">
    <citation type="submission" date="2024-02" db="EMBL/GenBank/DDBJ databases">
        <title>High-quality chromosome-scale genome assembly of Pensacola bahiagrass (Paspalum notatum Flugge var. saurae).</title>
        <authorList>
            <person name="Vega J.M."/>
            <person name="Podio M."/>
            <person name="Orjuela J."/>
            <person name="Siena L.A."/>
            <person name="Pessino S.C."/>
            <person name="Combes M.C."/>
            <person name="Mariac C."/>
            <person name="Albertini E."/>
            <person name="Pupilli F."/>
            <person name="Ortiz J.P.A."/>
            <person name="Leblanc O."/>
        </authorList>
    </citation>
    <scope>NUCLEOTIDE SEQUENCE [LARGE SCALE GENOMIC DNA]</scope>
    <source>
        <strain evidence="11">R1</strain>
        <tissue evidence="11">Leaf</tissue>
    </source>
</reference>
<keyword evidence="12" id="KW-1185">Reference proteome</keyword>
<comment type="similarity">
    <text evidence="1 8">Belongs to the RdRP family.</text>
</comment>
<evidence type="ECO:0000256" key="6">
    <source>
        <dbReference type="ARBA" id="ARBA00023158"/>
    </source>
</evidence>
<evidence type="ECO:0000259" key="10">
    <source>
        <dbReference type="Pfam" id="PF26253"/>
    </source>
</evidence>
<proteinExistence type="inferred from homology"/>
<evidence type="ECO:0000256" key="2">
    <source>
        <dbReference type="ARBA" id="ARBA00022484"/>
    </source>
</evidence>
<feature type="domain" description="RDRP C-terminal head" evidence="10">
    <location>
        <begin position="163"/>
        <end position="230"/>
    </location>
</feature>
<dbReference type="InterPro" id="IPR057596">
    <property type="entry name" value="RDRP_core"/>
</dbReference>
<dbReference type="Pfam" id="PF26253">
    <property type="entry name" value="RdRP_head"/>
    <property type="match status" value="1"/>
</dbReference>